<reference evidence="1" key="1">
    <citation type="submission" date="2018-04" db="EMBL/GenBank/DDBJ databases">
        <title>WGS assembly of Panicum hallii.</title>
        <authorList>
            <person name="Lovell J."/>
            <person name="Jenkins J."/>
            <person name="Lowry D."/>
            <person name="Mamidi S."/>
            <person name="Sreedasyam A."/>
            <person name="Weng X."/>
            <person name="Barry K."/>
            <person name="Bonette J."/>
            <person name="Campitelli B."/>
            <person name="Daum C."/>
            <person name="Gordon S."/>
            <person name="Gould B."/>
            <person name="Lipzen A."/>
            <person name="Macqueen A."/>
            <person name="Palacio-Mejia J."/>
            <person name="Plott C."/>
            <person name="Shakirov E."/>
            <person name="Shu S."/>
            <person name="Yoshinaga Y."/>
            <person name="Zane M."/>
            <person name="Rokhsar D."/>
            <person name="Grimwood J."/>
            <person name="Schmutz J."/>
            <person name="Juenger T."/>
        </authorList>
    </citation>
    <scope>NUCLEOTIDE SEQUENCE [LARGE SCALE GENOMIC DNA]</scope>
    <source>
        <strain evidence="1">FIL2</strain>
    </source>
</reference>
<name>A0A2T8KPQ8_9POAL</name>
<accession>A0A2T8KPQ8</accession>
<gene>
    <name evidence="1" type="ORF">PAHAL_2G195300</name>
</gene>
<sequence length="106" mass="12173">MRNSNGGLNHRQDWVQDGTLLDVFGDVVWIFHCKSKNRVSTNVLSKSNHTRGGGIAEINAQVNPRIRLWFICGKTRSYAKVRLKHLQNKFSSDKEYMLLIHTGSKF</sequence>
<protein>
    <submittedName>
        <fullName evidence="1">Uncharacterized protein</fullName>
    </submittedName>
</protein>
<proteinExistence type="predicted"/>
<dbReference type="EMBL" id="CM008047">
    <property type="protein sequence ID" value="PVH64129.1"/>
    <property type="molecule type" value="Genomic_DNA"/>
</dbReference>
<dbReference type="Proteomes" id="UP000243499">
    <property type="component" value="Chromosome 2"/>
</dbReference>
<dbReference type="AlphaFoldDB" id="A0A2T8KPQ8"/>
<organism evidence="1">
    <name type="scientific">Panicum hallii</name>
    <dbReference type="NCBI Taxonomy" id="206008"/>
    <lineage>
        <taxon>Eukaryota</taxon>
        <taxon>Viridiplantae</taxon>
        <taxon>Streptophyta</taxon>
        <taxon>Embryophyta</taxon>
        <taxon>Tracheophyta</taxon>
        <taxon>Spermatophyta</taxon>
        <taxon>Magnoliopsida</taxon>
        <taxon>Liliopsida</taxon>
        <taxon>Poales</taxon>
        <taxon>Poaceae</taxon>
        <taxon>PACMAD clade</taxon>
        <taxon>Panicoideae</taxon>
        <taxon>Panicodae</taxon>
        <taxon>Paniceae</taxon>
        <taxon>Panicinae</taxon>
        <taxon>Panicum</taxon>
        <taxon>Panicum sect. Panicum</taxon>
    </lineage>
</organism>
<dbReference type="Gramene" id="PVH64129">
    <property type="protein sequence ID" value="PVH64129"/>
    <property type="gene ID" value="PAHAL_2G195300"/>
</dbReference>
<evidence type="ECO:0000313" key="1">
    <source>
        <dbReference type="EMBL" id="PVH64129.1"/>
    </source>
</evidence>